<dbReference type="AlphaFoldDB" id="A0A076MYK3"/>
<dbReference type="NCBIfam" id="TIGR03425">
    <property type="entry name" value="urea_degr_2"/>
    <property type="match status" value="1"/>
</dbReference>
<dbReference type="HOGENOM" id="CLU_079904_0_0_11"/>
<proteinExistence type="predicted"/>
<keyword evidence="4" id="KW-1185">Reference proteome</keyword>
<feature type="domain" description="DUF1989" evidence="2">
    <location>
        <begin position="9"/>
        <end position="177"/>
    </location>
</feature>
<dbReference type="Pfam" id="PF09347">
    <property type="entry name" value="DUF1989"/>
    <property type="match status" value="1"/>
</dbReference>
<evidence type="ECO:0000256" key="1">
    <source>
        <dbReference type="SAM" id="MobiDB-lite"/>
    </source>
</evidence>
<evidence type="ECO:0000259" key="2">
    <source>
        <dbReference type="Pfam" id="PF09347"/>
    </source>
</evidence>
<dbReference type="STRING" id="1068978.AMETH_3964"/>
<dbReference type="RefSeq" id="WP_017982896.1">
    <property type="nucleotide sequence ID" value="NZ_AQUL01000001.1"/>
</dbReference>
<dbReference type="OrthoDB" id="9772660at2"/>
<protein>
    <submittedName>
        <fullName evidence="3">Urea carboxylase-associated protein 2</fullName>
    </submittedName>
</protein>
<dbReference type="eggNOG" id="COG3665">
    <property type="taxonomic scope" value="Bacteria"/>
</dbReference>
<dbReference type="InterPro" id="IPR017792">
    <property type="entry name" value="UAAP1"/>
</dbReference>
<organism evidence="3 4">
    <name type="scientific">Amycolatopsis methanolica 239</name>
    <dbReference type="NCBI Taxonomy" id="1068978"/>
    <lineage>
        <taxon>Bacteria</taxon>
        <taxon>Bacillati</taxon>
        <taxon>Actinomycetota</taxon>
        <taxon>Actinomycetes</taxon>
        <taxon>Pseudonocardiales</taxon>
        <taxon>Pseudonocardiaceae</taxon>
        <taxon>Amycolatopsis</taxon>
        <taxon>Amycolatopsis methanolica group</taxon>
    </lineage>
</organism>
<name>A0A076MYK3_AMYME</name>
<dbReference type="PATRIC" id="fig|1068978.7.peg.4247"/>
<gene>
    <name evidence="3" type="ORF">AMETH_3964</name>
</gene>
<feature type="region of interest" description="Disordered" evidence="1">
    <location>
        <begin position="188"/>
        <end position="214"/>
    </location>
</feature>
<accession>A0A076MYK3</accession>
<dbReference type="EMBL" id="CP009110">
    <property type="protein sequence ID" value="AIJ24056.1"/>
    <property type="molecule type" value="Genomic_DNA"/>
</dbReference>
<dbReference type="Proteomes" id="UP000062973">
    <property type="component" value="Chromosome"/>
</dbReference>
<reference evidence="3 4" key="1">
    <citation type="submission" date="2014-07" db="EMBL/GenBank/DDBJ databases">
        <title>Whole Genome Sequence of the Amycolatopsis methanolica 239.</title>
        <authorList>
            <person name="Tang B."/>
        </authorList>
    </citation>
    <scope>NUCLEOTIDE SEQUENCE [LARGE SCALE GENOMIC DNA]</scope>
    <source>
        <strain evidence="3 4">239</strain>
    </source>
</reference>
<dbReference type="PANTHER" id="PTHR31527">
    <property type="entry name" value="RE64534P"/>
    <property type="match status" value="1"/>
</dbReference>
<sequence>MSEVLLSHEIPGGAAWSVLVRGGRELKLTATGDGANCSTLLFAAHHLVDRLNVPDTLKAQMSARIHAPMVLMSDRGTALCSVTRSSLDWHDAPSDHSVDVAKYDPSSYSADRNAWRRSARDGFLSELRKHGRGPADLHACVNFFSKVAISGDGVLTFAPGHASAGDWVTLRAEMDVLVVLSTAPHPLDPQWNPGGALAEVRPAPEAGEDDPSWTLRAESARALRAAREVLA</sequence>
<evidence type="ECO:0000313" key="4">
    <source>
        <dbReference type="Proteomes" id="UP000062973"/>
    </source>
</evidence>
<dbReference type="KEGG" id="amq:AMETH_3964"/>
<evidence type="ECO:0000313" key="3">
    <source>
        <dbReference type="EMBL" id="AIJ24056.1"/>
    </source>
</evidence>
<dbReference type="InterPro" id="IPR018959">
    <property type="entry name" value="DUF1989"/>
</dbReference>
<dbReference type="PANTHER" id="PTHR31527:SF0">
    <property type="entry name" value="RE64534P"/>
    <property type="match status" value="1"/>
</dbReference>